<proteinExistence type="predicted"/>
<keyword evidence="1" id="KW-1133">Transmembrane helix</keyword>
<dbReference type="AlphaFoldDB" id="A0A835PNR3"/>
<organism evidence="2 3">
    <name type="scientific">Vanilla planifolia</name>
    <name type="common">Vanilla</name>
    <dbReference type="NCBI Taxonomy" id="51239"/>
    <lineage>
        <taxon>Eukaryota</taxon>
        <taxon>Viridiplantae</taxon>
        <taxon>Streptophyta</taxon>
        <taxon>Embryophyta</taxon>
        <taxon>Tracheophyta</taxon>
        <taxon>Spermatophyta</taxon>
        <taxon>Magnoliopsida</taxon>
        <taxon>Liliopsida</taxon>
        <taxon>Asparagales</taxon>
        <taxon>Orchidaceae</taxon>
        <taxon>Vanilloideae</taxon>
        <taxon>Vanilleae</taxon>
        <taxon>Vanilla</taxon>
    </lineage>
</organism>
<sequence length="81" mass="8796">MTLTKQQKVATELCTAKQTLLLVPKGCQFELNSSLQASVQQSNLQSLRPQINSSMARLVSGYPFLVTLPLAIVCTACLQSL</sequence>
<evidence type="ECO:0000313" key="2">
    <source>
        <dbReference type="EMBL" id="KAG0453492.1"/>
    </source>
</evidence>
<name>A0A835PNR3_VANPL</name>
<keyword evidence="1" id="KW-0812">Transmembrane</keyword>
<gene>
    <name evidence="2" type="ORF">HPP92_024796</name>
</gene>
<dbReference type="EMBL" id="JADCNM010000014">
    <property type="protein sequence ID" value="KAG0453492.1"/>
    <property type="molecule type" value="Genomic_DNA"/>
</dbReference>
<evidence type="ECO:0000313" key="3">
    <source>
        <dbReference type="Proteomes" id="UP000639772"/>
    </source>
</evidence>
<dbReference type="OrthoDB" id="1905229at2759"/>
<dbReference type="Proteomes" id="UP000639772">
    <property type="component" value="Unassembled WGS sequence"/>
</dbReference>
<feature type="transmembrane region" description="Helical" evidence="1">
    <location>
        <begin position="59"/>
        <end position="78"/>
    </location>
</feature>
<evidence type="ECO:0000256" key="1">
    <source>
        <dbReference type="SAM" id="Phobius"/>
    </source>
</evidence>
<reference evidence="2 3" key="1">
    <citation type="journal article" date="2020" name="Nat. Food">
        <title>A phased Vanilla planifolia genome enables genetic improvement of flavour and production.</title>
        <authorList>
            <person name="Hasing T."/>
            <person name="Tang H."/>
            <person name="Brym M."/>
            <person name="Khazi F."/>
            <person name="Huang T."/>
            <person name="Chambers A.H."/>
        </authorList>
    </citation>
    <scope>NUCLEOTIDE SEQUENCE [LARGE SCALE GENOMIC DNA]</scope>
    <source>
        <tissue evidence="2">Leaf</tissue>
    </source>
</reference>
<accession>A0A835PNR3</accession>
<comment type="caution">
    <text evidence="2">The sequence shown here is derived from an EMBL/GenBank/DDBJ whole genome shotgun (WGS) entry which is preliminary data.</text>
</comment>
<keyword evidence="1" id="KW-0472">Membrane</keyword>
<protein>
    <submittedName>
        <fullName evidence="2">Uncharacterized protein</fullName>
    </submittedName>
</protein>